<accession>A0A845GSH6</accession>
<sequence>MQRRDFLNALAAGAGLMIPLGRHAWAATAATAGATPNIDATSRKLIVVMLRGAVDGLNVVAPVADANYARLRPTIALGRPGEDNGALNLDGYFGLHPALAPLLPLWEQKKLAFIHASGSPDITRSHFDAQDYMESATPGIKSTADGWMNRLVAALPGTTTPTRALSIGPTMPRILSGHAAAVNLANGAAGTKANVLDRPAVGKAFDQLYADNARFGAAYQQGQDAHREVMDAAAGKMAGGGMGGGMSAEMQAANGGAPLPNGFPDDAARLAALMRNDPNIQLAFVALGGWDTHASQGSARGQLANRLQPLGQGLAVLAQRLGPLFEQTTIVVMSEFGRTARENGNGGTDHGHGNAMWVLGGGVKGGKVLGDWRGVGDAELNEGRDLPVTTDFRTVLATIAERHLRLGDKQLVQVFPSMPRAGRLDLV</sequence>
<feature type="chain" id="PRO_5032290092" evidence="1">
    <location>
        <begin position="27"/>
        <end position="427"/>
    </location>
</feature>
<organism evidence="2 3">
    <name type="scientific">Duganella vulcania</name>
    <dbReference type="NCBI Taxonomy" id="2692166"/>
    <lineage>
        <taxon>Bacteria</taxon>
        <taxon>Pseudomonadati</taxon>
        <taxon>Pseudomonadota</taxon>
        <taxon>Betaproteobacteria</taxon>
        <taxon>Burkholderiales</taxon>
        <taxon>Oxalobacteraceae</taxon>
        <taxon>Telluria group</taxon>
        <taxon>Duganella</taxon>
    </lineage>
</organism>
<evidence type="ECO:0000313" key="2">
    <source>
        <dbReference type="EMBL" id="MYM95627.1"/>
    </source>
</evidence>
<dbReference type="InterPro" id="IPR010869">
    <property type="entry name" value="DUF1501"/>
</dbReference>
<dbReference type="Proteomes" id="UP000447355">
    <property type="component" value="Unassembled WGS sequence"/>
</dbReference>
<evidence type="ECO:0000256" key="1">
    <source>
        <dbReference type="SAM" id="SignalP"/>
    </source>
</evidence>
<dbReference type="Pfam" id="PF07394">
    <property type="entry name" value="DUF1501"/>
    <property type="match status" value="1"/>
</dbReference>
<reference evidence="2" key="1">
    <citation type="submission" date="2019-12" db="EMBL/GenBank/DDBJ databases">
        <title>Novel species isolated from a subtropical stream in China.</title>
        <authorList>
            <person name="Lu H."/>
        </authorList>
    </citation>
    <scope>NUCLEOTIDE SEQUENCE [LARGE SCALE GENOMIC DNA]</scope>
    <source>
        <strain evidence="2">FT81W</strain>
    </source>
</reference>
<gene>
    <name evidence="2" type="ORF">GTP90_17350</name>
</gene>
<dbReference type="RefSeq" id="WP_161084732.1">
    <property type="nucleotide sequence ID" value="NZ_WWCX01000030.1"/>
</dbReference>
<dbReference type="EMBL" id="WWCX01000030">
    <property type="protein sequence ID" value="MYM95627.1"/>
    <property type="molecule type" value="Genomic_DNA"/>
</dbReference>
<protein>
    <submittedName>
        <fullName evidence="2">DUF1501 domain-containing protein</fullName>
    </submittedName>
</protein>
<keyword evidence="1" id="KW-0732">Signal</keyword>
<dbReference type="PANTHER" id="PTHR43737:SF1">
    <property type="entry name" value="DUF1501 DOMAIN-CONTAINING PROTEIN"/>
    <property type="match status" value="1"/>
</dbReference>
<dbReference type="AlphaFoldDB" id="A0A845GSH6"/>
<comment type="caution">
    <text evidence="2">The sequence shown here is derived from an EMBL/GenBank/DDBJ whole genome shotgun (WGS) entry which is preliminary data.</text>
</comment>
<feature type="signal peptide" evidence="1">
    <location>
        <begin position="1"/>
        <end position="26"/>
    </location>
</feature>
<dbReference type="PANTHER" id="PTHR43737">
    <property type="entry name" value="BLL7424 PROTEIN"/>
    <property type="match status" value="1"/>
</dbReference>
<proteinExistence type="predicted"/>
<name>A0A845GSH6_9BURK</name>
<evidence type="ECO:0000313" key="3">
    <source>
        <dbReference type="Proteomes" id="UP000447355"/>
    </source>
</evidence>